<sequence length="281" mass="33556">MNLDDLAERKDQQARIIMTFIVMSDFLYGWYLIKSFNKYLKTKDWRFFFPLVAALSAFMNNINDIIYFLFYEFSDNNCEFFLKMFKYTALFNWTPISWLQTFRLISFTKIFYNKKFYYMISAINIFLSGAYSISYYFNLFNFESLNLKEDTDRFMFCSVKQKEGHDYTNYVMLSDVCDSAFSLGVLVFTAYMALDSVQHLKFHHAKIKRMVEEGLIQLIILTISKIVCYSVMYYLMKKNLMIVDIVWDILSVIVIICAYRLVNVRYKGITFVDSDDDLDQF</sequence>
<keyword evidence="3" id="KW-1185">Reference proteome</keyword>
<dbReference type="EMBL" id="MCOG01000044">
    <property type="protein sequence ID" value="ORY69366.1"/>
    <property type="molecule type" value="Genomic_DNA"/>
</dbReference>
<accession>A0A1Y2EDN0</accession>
<dbReference type="AlphaFoldDB" id="A0A1Y2EDN0"/>
<proteinExistence type="predicted"/>
<comment type="caution">
    <text evidence="2">The sequence shown here is derived from an EMBL/GenBank/DDBJ whole genome shotgun (WGS) entry which is preliminary data.</text>
</comment>
<keyword evidence="1" id="KW-0472">Membrane</keyword>
<feature type="transmembrane region" description="Helical" evidence="1">
    <location>
        <begin position="170"/>
        <end position="194"/>
    </location>
</feature>
<reference evidence="2 3" key="1">
    <citation type="submission" date="2016-08" db="EMBL/GenBank/DDBJ databases">
        <title>A Parts List for Fungal Cellulosomes Revealed by Comparative Genomics.</title>
        <authorList>
            <consortium name="DOE Joint Genome Institute"/>
            <person name="Haitjema C.H."/>
            <person name="Gilmore S.P."/>
            <person name="Henske J.K."/>
            <person name="Solomon K.V."/>
            <person name="De Groot R."/>
            <person name="Kuo A."/>
            <person name="Mondo S.J."/>
            <person name="Salamov A.A."/>
            <person name="Labutti K."/>
            <person name="Zhao Z."/>
            <person name="Chiniquy J."/>
            <person name="Barry K."/>
            <person name="Brewer H.M."/>
            <person name="Purvine S.O."/>
            <person name="Wright A.T."/>
            <person name="Boxma B."/>
            <person name="Van Alen T."/>
            <person name="Hackstein J.H."/>
            <person name="Baker S.E."/>
            <person name="Grigoriev I.V."/>
            <person name="O'Malley M.A."/>
        </authorList>
    </citation>
    <scope>NUCLEOTIDE SEQUENCE [LARGE SCALE GENOMIC DNA]</scope>
    <source>
        <strain evidence="2 3">G1</strain>
    </source>
</reference>
<name>A0A1Y2EDN0_9FUNG</name>
<feature type="transmembrane region" description="Helical" evidence="1">
    <location>
        <begin position="45"/>
        <end position="70"/>
    </location>
</feature>
<keyword evidence="1" id="KW-0812">Transmembrane</keyword>
<feature type="transmembrane region" description="Helical" evidence="1">
    <location>
        <begin position="241"/>
        <end position="262"/>
    </location>
</feature>
<organism evidence="2 3">
    <name type="scientific">Neocallimastix californiae</name>
    <dbReference type="NCBI Taxonomy" id="1754190"/>
    <lineage>
        <taxon>Eukaryota</taxon>
        <taxon>Fungi</taxon>
        <taxon>Fungi incertae sedis</taxon>
        <taxon>Chytridiomycota</taxon>
        <taxon>Chytridiomycota incertae sedis</taxon>
        <taxon>Neocallimastigomycetes</taxon>
        <taxon>Neocallimastigales</taxon>
        <taxon>Neocallimastigaceae</taxon>
        <taxon>Neocallimastix</taxon>
    </lineage>
</organism>
<feature type="transmembrane region" description="Helical" evidence="1">
    <location>
        <begin position="90"/>
        <end position="107"/>
    </location>
</feature>
<keyword evidence="1" id="KW-1133">Transmembrane helix</keyword>
<evidence type="ECO:0000313" key="2">
    <source>
        <dbReference type="EMBL" id="ORY69366.1"/>
    </source>
</evidence>
<evidence type="ECO:0000313" key="3">
    <source>
        <dbReference type="Proteomes" id="UP000193920"/>
    </source>
</evidence>
<feature type="transmembrane region" description="Helical" evidence="1">
    <location>
        <begin position="116"/>
        <end position="137"/>
    </location>
</feature>
<gene>
    <name evidence="2" type="ORF">LY90DRAFT_700284</name>
</gene>
<feature type="transmembrane region" description="Helical" evidence="1">
    <location>
        <begin position="12"/>
        <end position="33"/>
    </location>
</feature>
<evidence type="ECO:0000256" key="1">
    <source>
        <dbReference type="SAM" id="Phobius"/>
    </source>
</evidence>
<dbReference type="OrthoDB" id="2133904at2759"/>
<protein>
    <recommendedName>
        <fullName evidence="4">G-protein coupled receptors family 1 profile domain-containing protein</fullName>
    </recommendedName>
</protein>
<dbReference type="Proteomes" id="UP000193920">
    <property type="component" value="Unassembled WGS sequence"/>
</dbReference>
<evidence type="ECO:0008006" key="4">
    <source>
        <dbReference type="Google" id="ProtNLM"/>
    </source>
</evidence>
<feature type="transmembrane region" description="Helical" evidence="1">
    <location>
        <begin position="215"/>
        <end position="235"/>
    </location>
</feature>